<dbReference type="EMBL" id="JASKYM010000002">
    <property type="protein sequence ID" value="MDK2563521.1"/>
    <property type="molecule type" value="Genomic_DNA"/>
</dbReference>
<dbReference type="PANTHER" id="PTHR43280">
    <property type="entry name" value="ARAC-FAMILY TRANSCRIPTIONAL REGULATOR"/>
    <property type="match status" value="1"/>
</dbReference>
<dbReference type="InterPro" id="IPR009057">
    <property type="entry name" value="Homeodomain-like_sf"/>
</dbReference>
<dbReference type="PROSITE" id="PS00041">
    <property type="entry name" value="HTH_ARAC_FAMILY_1"/>
    <property type="match status" value="1"/>
</dbReference>
<dbReference type="InterPro" id="IPR018771">
    <property type="entry name" value="PocR_dom"/>
</dbReference>
<dbReference type="RefSeq" id="WP_284132456.1">
    <property type="nucleotide sequence ID" value="NZ_JASKYM010000002.1"/>
</dbReference>
<organism evidence="5 6">
    <name type="scientific">Romboutsia sedimentorum</name>
    <dbReference type="NCBI Taxonomy" id="1368474"/>
    <lineage>
        <taxon>Bacteria</taxon>
        <taxon>Bacillati</taxon>
        <taxon>Bacillota</taxon>
        <taxon>Clostridia</taxon>
        <taxon>Peptostreptococcales</taxon>
        <taxon>Peptostreptococcaceae</taxon>
        <taxon>Romboutsia</taxon>
    </lineage>
</organism>
<dbReference type="PANTHER" id="PTHR43280:SF10">
    <property type="entry name" value="REGULATORY PROTEIN POCR"/>
    <property type="match status" value="1"/>
</dbReference>
<reference evidence="5 6" key="1">
    <citation type="submission" date="2023-05" db="EMBL/GenBank/DDBJ databases">
        <title>Rombocin, a short stable natural nisin variant, displays selective antimicrobial activity against Listeria monocytogenes and employs dual mode of action to kill target bacterial strains.</title>
        <authorList>
            <person name="Wambui J."/>
            <person name="Stephan R."/>
            <person name="Kuipers O.P."/>
        </authorList>
    </citation>
    <scope>NUCLEOTIDE SEQUENCE [LARGE SCALE GENOMIC DNA]</scope>
    <source>
        <strain evidence="5 6">RC002</strain>
    </source>
</reference>
<dbReference type="PRINTS" id="PR00032">
    <property type="entry name" value="HTHARAC"/>
</dbReference>
<keyword evidence="2" id="KW-0238">DNA-binding</keyword>
<name>A0ABT7E9A7_9FIRM</name>
<sequence>MKSTLSLEEIIDIESFQKIQDDIAQATDIAVIMIDYKGKPITNHSNCTKFCSMVRKIEEYSILCEKCDSRGGLESVRIKQAYIYKCHKGLVDFAVPIIVKDQYLGAVMAGQILVEDDESVELEEIVRIKKEFKSIDEKTRKDLEQEYEKLPTLSFKKIKSVAQMMFHISNYIVEEAILKISLNEANCKLREGKKVDIDENLNESVNLKTNEEDVESPIIKAIEYIDDNIDKNITLDKISFVCNLSQCYFSKLFKKETGVNFISYLNIKKISKAKQLLINTEDPINNIAINLGFEDCGYFIRIFKKQEGITPKKYRDLYKKDSSI</sequence>
<feature type="domain" description="HTH araC/xylS-type" evidence="4">
    <location>
        <begin position="219"/>
        <end position="317"/>
    </location>
</feature>
<proteinExistence type="predicted"/>
<keyword evidence="6" id="KW-1185">Reference proteome</keyword>
<dbReference type="PROSITE" id="PS01124">
    <property type="entry name" value="HTH_ARAC_FAMILY_2"/>
    <property type="match status" value="1"/>
</dbReference>
<dbReference type="InterPro" id="IPR018060">
    <property type="entry name" value="HTH_AraC"/>
</dbReference>
<dbReference type="InterPro" id="IPR018062">
    <property type="entry name" value="HTH_AraC-typ_CS"/>
</dbReference>
<evidence type="ECO:0000259" key="4">
    <source>
        <dbReference type="PROSITE" id="PS01124"/>
    </source>
</evidence>
<evidence type="ECO:0000313" key="6">
    <source>
        <dbReference type="Proteomes" id="UP001301012"/>
    </source>
</evidence>
<evidence type="ECO:0000256" key="1">
    <source>
        <dbReference type="ARBA" id="ARBA00023015"/>
    </source>
</evidence>
<dbReference type="SUPFAM" id="SSF46689">
    <property type="entry name" value="Homeodomain-like"/>
    <property type="match status" value="2"/>
</dbReference>
<protein>
    <submittedName>
        <fullName evidence="5">PocR ligand-binding domain-containing protein</fullName>
    </submittedName>
</protein>
<keyword evidence="1" id="KW-0805">Transcription regulation</keyword>
<evidence type="ECO:0000313" key="5">
    <source>
        <dbReference type="EMBL" id="MDK2563521.1"/>
    </source>
</evidence>
<gene>
    <name evidence="5" type="ORF">QOZ84_08160</name>
</gene>
<dbReference type="SMART" id="SM00342">
    <property type="entry name" value="HTH_ARAC"/>
    <property type="match status" value="1"/>
</dbReference>
<dbReference type="InterPro" id="IPR020449">
    <property type="entry name" value="Tscrpt_reg_AraC-type_HTH"/>
</dbReference>
<comment type="caution">
    <text evidence="5">The sequence shown here is derived from an EMBL/GenBank/DDBJ whole genome shotgun (WGS) entry which is preliminary data.</text>
</comment>
<accession>A0ABT7E9A7</accession>
<dbReference type="Proteomes" id="UP001301012">
    <property type="component" value="Unassembled WGS sequence"/>
</dbReference>
<evidence type="ECO:0000256" key="3">
    <source>
        <dbReference type="ARBA" id="ARBA00023163"/>
    </source>
</evidence>
<evidence type="ECO:0000256" key="2">
    <source>
        <dbReference type="ARBA" id="ARBA00023125"/>
    </source>
</evidence>
<dbReference type="Pfam" id="PF10114">
    <property type="entry name" value="PocR"/>
    <property type="match status" value="1"/>
</dbReference>
<dbReference type="Gene3D" id="1.10.10.60">
    <property type="entry name" value="Homeodomain-like"/>
    <property type="match status" value="2"/>
</dbReference>
<dbReference type="Pfam" id="PF12833">
    <property type="entry name" value="HTH_18"/>
    <property type="match status" value="1"/>
</dbReference>
<keyword evidence="3" id="KW-0804">Transcription</keyword>